<keyword evidence="5" id="KW-0479">Metal-binding</keyword>
<evidence type="ECO:0000256" key="5">
    <source>
        <dbReference type="ARBA" id="ARBA00022723"/>
    </source>
</evidence>
<dbReference type="RefSeq" id="WP_211361292.1">
    <property type="nucleotide sequence ID" value="NZ_BAAAEW010000004.1"/>
</dbReference>
<dbReference type="EMBL" id="BAAAEW010000004">
    <property type="protein sequence ID" value="GAA0744683.1"/>
    <property type="molecule type" value="Genomic_DNA"/>
</dbReference>
<dbReference type="PANTHER" id="PTHR33571">
    <property type="entry name" value="SSL8005 PROTEIN"/>
    <property type="match status" value="1"/>
</dbReference>
<dbReference type="SUPFAM" id="SSF81301">
    <property type="entry name" value="Nucleotidyltransferase"/>
    <property type="match status" value="1"/>
</dbReference>
<evidence type="ECO:0000256" key="8">
    <source>
        <dbReference type="ARBA" id="ARBA00022842"/>
    </source>
</evidence>
<reference evidence="11 12" key="1">
    <citation type="journal article" date="2019" name="Int. J. Syst. Evol. Microbiol.">
        <title>The Global Catalogue of Microorganisms (GCM) 10K type strain sequencing project: providing services to taxonomists for standard genome sequencing and annotation.</title>
        <authorList>
            <consortium name="The Broad Institute Genomics Platform"/>
            <consortium name="The Broad Institute Genome Sequencing Center for Infectious Disease"/>
            <person name="Wu L."/>
            <person name="Ma J."/>
        </authorList>
    </citation>
    <scope>NUCLEOTIDE SEQUENCE [LARGE SCALE GENOMIC DNA]</scope>
    <source>
        <strain evidence="11 12">JCM 15503</strain>
    </source>
</reference>
<keyword evidence="2" id="KW-1277">Toxin-antitoxin system</keyword>
<keyword evidence="7" id="KW-0067">ATP-binding</keyword>
<keyword evidence="4" id="KW-0548">Nucleotidyltransferase</keyword>
<dbReference type="InterPro" id="IPR043519">
    <property type="entry name" value="NT_sf"/>
</dbReference>
<evidence type="ECO:0000256" key="3">
    <source>
        <dbReference type="ARBA" id="ARBA00022679"/>
    </source>
</evidence>
<proteinExistence type="inferred from homology"/>
<keyword evidence="6" id="KW-0547">Nucleotide-binding</keyword>
<name>A0ABN1JQM8_9BURK</name>
<keyword evidence="3" id="KW-0808">Transferase</keyword>
<dbReference type="Gene3D" id="3.30.460.10">
    <property type="entry name" value="Beta Polymerase, domain 2"/>
    <property type="match status" value="1"/>
</dbReference>
<dbReference type="InterPro" id="IPR002934">
    <property type="entry name" value="Polymerase_NTP_transf_dom"/>
</dbReference>
<gene>
    <name evidence="11" type="ORF">GCM10009107_10470</name>
</gene>
<evidence type="ECO:0000259" key="10">
    <source>
        <dbReference type="Pfam" id="PF01909"/>
    </source>
</evidence>
<evidence type="ECO:0000313" key="12">
    <source>
        <dbReference type="Proteomes" id="UP001500279"/>
    </source>
</evidence>
<evidence type="ECO:0000256" key="1">
    <source>
        <dbReference type="ARBA" id="ARBA00001946"/>
    </source>
</evidence>
<dbReference type="Pfam" id="PF01909">
    <property type="entry name" value="NTP_transf_2"/>
    <property type="match status" value="1"/>
</dbReference>
<dbReference type="CDD" id="cd05403">
    <property type="entry name" value="NT_KNTase_like"/>
    <property type="match status" value="1"/>
</dbReference>
<dbReference type="InterPro" id="IPR052038">
    <property type="entry name" value="Type-VII_TA_antitoxin"/>
</dbReference>
<dbReference type="PANTHER" id="PTHR33571:SF12">
    <property type="entry name" value="BSL3053 PROTEIN"/>
    <property type="match status" value="1"/>
</dbReference>
<evidence type="ECO:0000256" key="7">
    <source>
        <dbReference type="ARBA" id="ARBA00022840"/>
    </source>
</evidence>
<comment type="cofactor">
    <cofactor evidence="1">
        <name>Mg(2+)</name>
        <dbReference type="ChEBI" id="CHEBI:18420"/>
    </cofactor>
</comment>
<comment type="caution">
    <text evidence="11">The sequence shown here is derived from an EMBL/GenBank/DDBJ whole genome shotgun (WGS) entry which is preliminary data.</text>
</comment>
<evidence type="ECO:0000256" key="9">
    <source>
        <dbReference type="ARBA" id="ARBA00038276"/>
    </source>
</evidence>
<evidence type="ECO:0000313" key="11">
    <source>
        <dbReference type="EMBL" id="GAA0744683.1"/>
    </source>
</evidence>
<keyword evidence="8" id="KW-0460">Magnesium</keyword>
<evidence type="ECO:0000256" key="4">
    <source>
        <dbReference type="ARBA" id="ARBA00022695"/>
    </source>
</evidence>
<organism evidence="11 12">
    <name type="scientific">Ideonella azotifigens</name>
    <dbReference type="NCBI Taxonomy" id="513160"/>
    <lineage>
        <taxon>Bacteria</taxon>
        <taxon>Pseudomonadati</taxon>
        <taxon>Pseudomonadota</taxon>
        <taxon>Betaproteobacteria</taxon>
        <taxon>Burkholderiales</taxon>
        <taxon>Sphaerotilaceae</taxon>
        <taxon>Ideonella</taxon>
    </lineage>
</organism>
<keyword evidence="12" id="KW-1185">Reference proteome</keyword>
<protein>
    <recommendedName>
        <fullName evidence="10">Polymerase nucleotidyl transferase domain-containing protein</fullName>
    </recommendedName>
</protein>
<evidence type="ECO:0000256" key="2">
    <source>
        <dbReference type="ARBA" id="ARBA00022649"/>
    </source>
</evidence>
<sequence length="105" mass="12000">MGIPRFIQERRGEVAALCERHRARKLELFGSATRADFQPERSDLDFLVEWPDDFPPGGYAASFFGLKQDLEILFARPVDLLTNGSIANPYLRQQVDSERLPLYGE</sequence>
<accession>A0ABN1JQM8</accession>
<comment type="similarity">
    <text evidence="9">Belongs to the MntA antitoxin family.</text>
</comment>
<evidence type="ECO:0000256" key="6">
    <source>
        <dbReference type="ARBA" id="ARBA00022741"/>
    </source>
</evidence>
<dbReference type="Proteomes" id="UP001500279">
    <property type="component" value="Unassembled WGS sequence"/>
</dbReference>
<feature type="domain" description="Polymerase nucleotidyl transferase" evidence="10">
    <location>
        <begin position="16"/>
        <end position="99"/>
    </location>
</feature>